<dbReference type="RefSeq" id="YP_009207946.2">
    <property type="nucleotide sequence ID" value="NC_028899.1"/>
</dbReference>
<proteinExistence type="predicted"/>
<dbReference type="GeneID" id="26634603"/>
<keyword evidence="1" id="KW-1133">Transmembrane helix</keyword>
<protein>
    <submittedName>
        <fullName evidence="2">Uncharacterized protein</fullName>
    </submittedName>
</protein>
<dbReference type="KEGG" id="vg:26634603"/>
<reference evidence="2 3" key="1">
    <citation type="submission" date="2015-07" db="EMBL/GenBank/DDBJ databases">
        <title>Two Asian jumbo phage RSL2 and RSF1 infecting the phytopathogen Ralstonia solanacearum share common features related to the phi-KZ-like phages.</title>
        <authorList>
            <person name="Kawasaki T."/>
            <person name="Fujie M."/>
            <person name="Chatchawankanphanich O."/>
            <person name="Ogata H."/>
            <person name="Yamada T."/>
        </authorList>
    </citation>
    <scope>NUCLEOTIDE SEQUENCE [LARGE SCALE GENOMIC DNA]</scope>
    <source>
        <strain evidence="2 3">RSF1</strain>
    </source>
</reference>
<evidence type="ECO:0000313" key="3">
    <source>
        <dbReference type="Proteomes" id="UP000202583"/>
    </source>
</evidence>
<dbReference type="OrthoDB" id="39095at10239"/>
<feature type="transmembrane region" description="Helical" evidence="1">
    <location>
        <begin position="34"/>
        <end position="52"/>
    </location>
</feature>
<evidence type="ECO:0000313" key="2">
    <source>
        <dbReference type="EMBL" id="BAS04934.2"/>
    </source>
</evidence>
<dbReference type="EMBL" id="AP014927">
    <property type="protein sequence ID" value="BAS04934.2"/>
    <property type="molecule type" value="Genomic_DNA"/>
</dbReference>
<dbReference type="Proteomes" id="UP000202583">
    <property type="component" value="Segment"/>
</dbReference>
<keyword evidence="1" id="KW-0472">Membrane</keyword>
<feature type="transmembrane region" description="Helical" evidence="1">
    <location>
        <begin position="6"/>
        <end position="25"/>
    </location>
</feature>
<keyword evidence="3" id="KW-1185">Reference proteome</keyword>
<keyword evidence="1" id="KW-0812">Transmembrane</keyword>
<accession>A0A0K2QQR4</accession>
<name>A0A0K2QQR4_9CAUD</name>
<sequence length="78" mass="8701">MDKMQAFLAITALGLLLLVSIIMLCNELFYRRRASVLGIIVLLCAVFLMHYLHGLNGQILILAKDLAKYQPVPSLKGE</sequence>
<organism evidence="2 3">
    <name type="scientific">Ralstonia phage RSF1</name>
    <dbReference type="NCBI Taxonomy" id="1689679"/>
    <lineage>
        <taxon>Viruses</taxon>
        <taxon>Duplodnaviria</taxon>
        <taxon>Heunggongvirae</taxon>
        <taxon>Uroviricota</taxon>
        <taxon>Caudoviricetes</taxon>
        <taxon>Chimalliviridae</taxon>
        <taxon>Chiangmaivirus</taxon>
        <taxon>Chiangmaivirus RSF1</taxon>
    </lineage>
</organism>
<evidence type="ECO:0000256" key="1">
    <source>
        <dbReference type="SAM" id="Phobius"/>
    </source>
</evidence>